<protein>
    <submittedName>
        <fullName evidence="2">Uncharacterized protein</fullName>
    </submittedName>
</protein>
<evidence type="ECO:0000256" key="1">
    <source>
        <dbReference type="SAM" id="MobiDB-lite"/>
    </source>
</evidence>
<dbReference type="Proteomes" id="UP000228934">
    <property type="component" value="Unassembled WGS sequence"/>
</dbReference>
<keyword evidence="3" id="KW-1185">Reference proteome</keyword>
<accession>A0A2G9QGU5</accession>
<dbReference type="AlphaFoldDB" id="A0A2G9QGU5"/>
<gene>
    <name evidence="2" type="ORF">AB205_0214740</name>
</gene>
<proteinExistence type="predicted"/>
<reference evidence="3" key="1">
    <citation type="journal article" date="2017" name="Nat. Commun.">
        <title>The North American bullfrog draft genome provides insight into hormonal regulation of long noncoding RNA.</title>
        <authorList>
            <person name="Hammond S.A."/>
            <person name="Warren R.L."/>
            <person name="Vandervalk B.P."/>
            <person name="Kucuk E."/>
            <person name="Khan H."/>
            <person name="Gibb E.A."/>
            <person name="Pandoh P."/>
            <person name="Kirk H."/>
            <person name="Zhao Y."/>
            <person name="Jones M."/>
            <person name="Mungall A.J."/>
            <person name="Coope R."/>
            <person name="Pleasance S."/>
            <person name="Moore R.A."/>
            <person name="Holt R.A."/>
            <person name="Round J.M."/>
            <person name="Ohora S."/>
            <person name="Walle B.V."/>
            <person name="Veldhoen N."/>
            <person name="Helbing C.C."/>
            <person name="Birol I."/>
        </authorList>
    </citation>
    <scope>NUCLEOTIDE SEQUENCE [LARGE SCALE GENOMIC DNA]</scope>
</reference>
<evidence type="ECO:0000313" key="2">
    <source>
        <dbReference type="EMBL" id="PIO14859.1"/>
    </source>
</evidence>
<organism evidence="2 3">
    <name type="scientific">Aquarana catesbeiana</name>
    <name type="common">American bullfrog</name>
    <name type="synonym">Rana catesbeiana</name>
    <dbReference type="NCBI Taxonomy" id="8400"/>
    <lineage>
        <taxon>Eukaryota</taxon>
        <taxon>Metazoa</taxon>
        <taxon>Chordata</taxon>
        <taxon>Craniata</taxon>
        <taxon>Vertebrata</taxon>
        <taxon>Euteleostomi</taxon>
        <taxon>Amphibia</taxon>
        <taxon>Batrachia</taxon>
        <taxon>Anura</taxon>
        <taxon>Neobatrachia</taxon>
        <taxon>Ranoidea</taxon>
        <taxon>Ranidae</taxon>
        <taxon>Aquarana</taxon>
    </lineage>
</organism>
<evidence type="ECO:0000313" key="3">
    <source>
        <dbReference type="Proteomes" id="UP000228934"/>
    </source>
</evidence>
<feature type="region of interest" description="Disordered" evidence="1">
    <location>
        <begin position="1"/>
        <end position="69"/>
    </location>
</feature>
<feature type="compositionally biased region" description="Low complexity" evidence="1">
    <location>
        <begin position="18"/>
        <end position="35"/>
    </location>
</feature>
<sequence>MSQPPPSPMNTGSGNPIRSSTSRPDSATPSDPTTPFHQILQPHKIHHPLLHLDPATPPGPAHPLFLNPVHPSQSHQILHLHQIQQHHHQILHTLLNPATPPPFRSCNPS</sequence>
<dbReference type="EMBL" id="KV992212">
    <property type="protein sequence ID" value="PIO14859.1"/>
    <property type="molecule type" value="Genomic_DNA"/>
</dbReference>
<name>A0A2G9QGU5_AQUCT</name>